<protein>
    <submittedName>
        <fullName evidence="1">Uncharacterized protein</fullName>
    </submittedName>
</protein>
<sequence>MPVYTPSDEPSYVEWIKHTKEDIGSFIASTRETNLIRLLGFGNNMITDISAEDVYADFISLNIPFCHVRNTSEKCSTCGSCGVSAKTHCEGEPYCINCYPNIYAQYQNAAVIWLNEF</sequence>
<evidence type="ECO:0000313" key="1">
    <source>
        <dbReference type="EMBL" id="QHT27184.1"/>
    </source>
</evidence>
<name>A0A6C0EDK6_9ZZZZ</name>
<reference evidence="1" key="1">
    <citation type="journal article" date="2020" name="Nature">
        <title>Giant virus diversity and host interactions through global metagenomics.</title>
        <authorList>
            <person name="Schulz F."/>
            <person name="Roux S."/>
            <person name="Paez-Espino D."/>
            <person name="Jungbluth S."/>
            <person name="Walsh D.A."/>
            <person name="Denef V.J."/>
            <person name="McMahon K.D."/>
            <person name="Konstantinidis K.T."/>
            <person name="Eloe-Fadrosh E.A."/>
            <person name="Kyrpides N.C."/>
            <person name="Woyke T."/>
        </authorList>
    </citation>
    <scope>NUCLEOTIDE SEQUENCE</scope>
    <source>
        <strain evidence="1">GVMAG-M-3300023179-2</strain>
    </source>
</reference>
<proteinExistence type="predicted"/>
<dbReference type="AlphaFoldDB" id="A0A6C0EDK6"/>
<accession>A0A6C0EDK6</accession>
<organism evidence="1">
    <name type="scientific">viral metagenome</name>
    <dbReference type="NCBI Taxonomy" id="1070528"/>
    <lineage>
        <taxon>unclassified sequences</taxon>
        <taxon>metagenomes</taxon>
        <taxon>organismal metagenomes</taxon>
    </lineage>
</organism>
<dbReference type="EMBL" id="MN739814">
    <property type="protein sequence ID" value="QHT27184.1"/>
    <property type="molecule type" value="Genomic_DNA"/>
</dbReference>